<organism evidence="2 3">
    <name type="scientific">Tree shrew papillomavirus 1</name>
    <dbReference type="NCBI Taxonomy" id="2562515"/>
    <lineage>
        <taxon>Viruses</taxon>
        <taxon>Monodnaviria</taxon>
        <taxon>Shotokuvirae</taxon>
        <taxon>Cossaviricota</taxon>
        <taxon>Papovaviricetes</taxon>
        <taxon>Zurhausenvirales</taxon>
        <taxon>Papillomaviridae</taxon>
    </lineage>
</organism>
<evidence type="ECO:0000313" key="3">
    <source>
        <dbReference type="Proteomes" id="UP001236203"/>
    </source>
</evidence>
<reference evidence="2" key="2">
    <citation type="submission" date="2019-01" db="EMBL/GenBank/DDBJ databases">
        <authorList>
            <person name="Ping L."/>
            <person name="Ye Q."/>
            <person name="Cheng X."/>
            <person name="Ji-Hua Z."/>
            <person name="Wei-Hong Y."/>
            <person name="Qiong W."/>
            <person name="Jin-Yan L."/>
            <person name="Xi H."/>
            <person name="Yun-Zhi Z."/>
            <person name="Xing-Yi G."/>
        </authorList>
    </citation>
    <scope>NUCLEOTIDE SEQUENCE</scope>
</reference>
<name>A0AAF1D2G2_9PAPI</name>
<feature type="region of interest" description="Disordered" evidence="1">
    <location>
        <begin position="94"/>
        <end position="158"/>
    </location>
</feature>
<gene>
    <name evidence="2" type="primary">E4</name>
</gene>
<feature type="compositionally biased region" description="Pro residues" evidence="1">
    <location>
        <begin position="105"/>
        <end position="114"/>
    </location>
</feature>
<dbReference type="Proteomes" id="UP001236203">
    <property type="component" value="Segment"/>
</dbReference>
<dbReference type="EMBL" id="MK443496">
    <property type="protein sequence ID" value="QBR53187.1"/>
    <property type="molecule type" value="Genomic_DNA"/>
</dbReference>
<reference evidence="2" key="1">
    <citation type="journal article" date="2019" name="Virol. J.">
        <title>Detection and genome characterization of two novel papillomaviruses and a novel polyomavirus in tree shrew (Tupaia belangeri chinensis) in China.</title>
        <authorList>
            <person name="Liu P."/>
            <person name="Qiu Y."/>
            <person name="Xing C."/>
            <person name="Zhou J.H."/>
            <person name="Yang W.H."/>
            <person name="Wang Q."/>
            <person name="Li J.Y."/>
            <person name="Han X."/>
            <person name="Zhang Y.Z."/>
            <person name="Ge X.Y."/>
        </authorList>
    </citation>
    <scope>NUCLEOTIDE SEQUENCE</scope>
</reference>
<sequence>MMVTAITPCNIHYGETYTILIMMINGGKARVVCSTQAYTSLRGHTGIIMLPLRMMLVGSAIQGHGRSTLTIEYFLPVLAQPPSSEEELLKKLLQALGARGNRSPSPSPLPSRPPPLRRPRGERGRQRDPKTERQPADDGDSDKENQDPHSSLRDRLRRLQKKLEDDLRQLEEDLTRDLKG</sequence>
<proteinExistence type="predicted"/>
<feature type="compositionally biased region" description="Basic and acidic residues" evidence="1">
    <location>
        <begin position="119"/>
        <end position="154"/>
    </location>
</feature>
<protein>
    <submittedName>
        <fullName evidence="2">E4 protein</fullName>
    </submittedName>
</protein>
<accession>A0AAF1D2G2</accession>
<evidence type="ECO:0000313" key="2">
    <source>
        <dbReference type="EMBL" id="QBR53187.1"/>
    </source>
</evidence>
<evidence type="ECO:0000256" key="1">
    <source>
        <dbReference type="SAM" id="MobiDB-lite"/>
    </source>
</evidence>